<evidence type="ECO:0000313" key="2">
    <source>
        <dbReference type="EMBL" id="EKD25062.1"/>
    </source>
</evidence>
<keyword evidence="1" id="KW-1133">Transmembrane helix</keyword>
<reference evidence="2" key="1">
    <citation type="journal article" date="2012" name="Science">
        <title>Fermentation, hydrogen, and sulfur metabolism in multiple uncultivated bacterial phyla.</title>
        <authorList>
            <person name="Wrighton K.C."/>
            <person name="Thomas B.C."/>
            <person name="Sharon I."/>
            <person name="Miller C.S."/>
            <person name="Castelle C.J."/>
            <person name="VerBerkmoes N.C."/>
            <person name="Wilkins M.J."/>
            <person name="Hettich R.L."/>
            <person name="Lipton M.S."/>
            <person name="Williams K.H."/>
            <person name="Long P.E."/>
            <person name="Banfield J.F."/>
        </authorList>
    </citation>
    <scope>NUCLEOTIDE SEQUENCE [LARGE SCALE GENOMIC DNA]</scope>
</reference>
<organism evidence="2">
    <name type="scientific">uncultured bacterium</name>
    <name type="common">gcode 4</name>
    <dbReference type="NCBI Taxonomy" id="1234023"/>
    <lineage>
        <taxon>Bacteria</taxon>
        <taxon>environmental samples</taxon>
    </lineage>
</organism>
<dbReference type="EMBL" id="AMFJ01036131">
    <property type="protein sequence ID" value="EKD25062.1"/>
    <property type="molecule type" value="Genomic_DNA"/>
</dbReference>
<keyword evidence="1" id="KW-0472">Membrane</keyword>
<protein>
    <submittedName>
        <fullName evidence="2">Uncharacterized protein</fullName>
    </submittedName>
</protein>
<gene>
    <name evidence="2" type="ORF">ACD_80C00124G0005</name>
</gene>
<dbReference type="AlphaFoldDB" id="K1XIQ4"/>
<comment type="caution">
    <text evidence="2">The sequence shown here is derived from an EMBL/GenBank/DDBJ whole genome shotgun (WGS) entry which is preliminary data.</text>
</comment>
<feature type="transmembrane region" description="Helical" evidence="1">
    <location>
        <begin position="35"/>
        <end position="52"/>
    </location>
</feature>
<feature type="transmembrane region" description="Helical" evidence="1">
    <location>
        <begin position="64"/>
        <end position="83"/>
    </location>
</feature>
<evidence type="ECO:0000256" key="1">
    <source>
        <dbReference type="SAM" id="Phobius"/>
    </source>
</evidence>
<keyword evidence="1" id="KW-0812">Transmembrane</keyword>
<proteinExistence type="predicted"/>
<name>K1XIQ4_9BACT</name>
<sequence length="151" mass="17527">MHMEETQAPEVATPTIVEPSKEVYIPSSTEKKRAVMMYLLIGIIVTAFNNQKKTDFEQFHLKQSLGWWAIFLLLIVVTSIFMFIPFIKYIPIIVVLVMVAFLAIFTKSARDGKYSIDQKNKLAIFVGLGEWIMTLFEVNKEEKTEWKMKNE</sequence>
<accession>K1XIQ4</accession>
<feature type="transmembrane region" description="Helical" evidence="1">
    <location>
        <begin position="89"/>
        <end position="106"/>
    </location>
</feature>